<evidence type="ECO:0000313" key="8">
    <source>
        <dbReference type="WormBase" id="SRAE_2000324100"/>
    </source>
</evidence>
<feature type="compositionally biased region" description="Polar residues" evidence="3">
    <location>
        <begin position="218"/>
        <end position="249"/>
    </location>
</feature>
<dbReference type="OMA" id="KEECIHA"/>
<dbReference type="GeneID" id="36380955"/>
<dbReference type="Proteomes" id="UP000035682">
    <property type="component" value="Unplaced"/>
</dbReference>
<accession>A0A090LLZ3</accession>
<dbReference type="SUPFAM" id="SSF54160">
    <property type="entry name" value="Chromo domain-like"/>
    <property type="match status" value="2"/>
</dbReference>
<evidence type="ECO:0000256" key="2">
    <source>
        <dbReference type="ARBA" id="ARBA00023242"/>
    </source>
</evidence>
<keyword evidence="2" id="KW-0539">Nucleus</keyword>
<dbReference type="WormBase" id="SRAE_2000324100">
    <property type="protein sequence ID" value="SRP01005"/>
    <property type="gene ID" value="WBGene00263462"/>
</dbReference>
<sequence>MGKSKKNISENEEEYVVEDILDDKFEDGIRFYKIKWEGYPISDCTWEPSENLSKSLIKQYEISRKKKIPFSKVKLDKGESDSGEEDNEPKMKEILDSCEENGKLKYQVLFTDGESKWLKAKKVKGRRLVEAFQAKKTNEELSRKRSKNFSETESEVEITSKKRNYSRSISSFDEVNSPGSKKSEGTRKSSRILARIWDNTIERGSCTPTSALVKDFSSIPNTPSTPKSQSKGNSLPENPTSSEVKNNVFSSELSNSKKNNNKKSKVKSNENKREHYNIEKIVDHRVVDGIKEYKVRWENCSSEEDTWKPLDTFKDSNLVTEYENLTVSLKSSKSTSKAKCGFLQRLMKNTKKGVAYNESEIIGILDKHYNKDHDGFFLVLLKNKEIVYICPDDIPSNFKEECIHAERKRTFNC</sequence>
<evidence type="ECO:0000256" key="3">
    <source>
        <dbReference type="SAM" id="MobiDB-lite"/>
    </source>
</evidence>
<dbReference type="SMART" id="SM00298">
    <property type="entry name" value="CHROMO"/>
    <property type="match status" value="2"/>
</dbReference>
<reference evidence="5 6" key="1">
    <citation type="submission" date="2014-09" db="EMBL/GenBank/DDBJ databases">
        <authorList>
            <person name="Martin A.A."/>
        </authorList>
    </citation>
    <scope>NUCLEOTIDE SEQUENCE</scope>
    <source>
        <strain evidence="6">ED321</strain>
        <strain evidence="5">ED321 Heterogonic</strain>
    </source>
</reference>
<evidence type="ECO:0000313" key="5">
    <source>
        <dbReference type="EMBL" id="CEF68585.1"/>
    </source>
</evidence>
<dbReference type="PROSITE" id="PS50013">
    <property type="entry name" value="CHROMO_2"/>
    <property type="match status" value="2"/>
</dbReference>
<dbReference type="OrthoDB" id="433924at2759"/>
<name>A0A090LLZ3_STRRB</name>
<gene>
    <name evidence="5 7 8" type="ORF">SRAE_2000324100</name>
</gene>
<dbReference type="WBParaSite" id="SRAE_2000324100.1">
    <property type="protein sequence ID" value="SRAE_2000324100.1"/>
    <property type="gene ID" value="WBGene00263462"/>
</dbReference>
<dbReference type="CDD" id="cd00024">
    <property type="entry name" value="CD_CSD"/>
    <property type="match status" value="2"/>
</dbReference>
<dbReference type="Gene3D" id="2.40.50.40">
    <property type="match status" value="2"/>
</dbReference>
<feature type="compositionally biased region" description="Polar residues" evidence="3">
    <location>
        <begin position="166"/>
        <end position="180"/>
    </location>
</feature>
<proteinExistence type="predicted"/>
<dbReference type="InterPro" id="IPR023779">
    <property type="entry name" value="Chromodomain_CS"/>
</dbReference>
<dbReference type="RefSeq" id="XP_024507785.1">
    <property type="nucleotide sequence ID" value="XM_024654411.1"/>
</dbReference>
<dbReference type="PROSITE" id="PS00598">
    <property type="entry name" value="CHROMO_1"/>
    <property type="match status" value="1"/>
</dbReference>
<organism evidence="5">
    <name type="scientific">Strongyloides ratti</name>
    <name type="common">Parasitic roundworm</name>
    <dbReference type="NCBI Taxonomy" id="34506"/>
    <lineage>
        <taxon>Eukaryota</taxon>
        <taxon>Metazoa</taxon>
        <taxon>Ecdysozoa</taxon>
        <taxon>Nematoda</taxon>
        <taxon>Chromadorea</taxon>
        <taxon>Rhabditida</taxon>
        <taxon>Tylenchina</taxon>
        <taxon>Panagrolaimomorpha</taxon>
        <taxon>Strongyloidoidea</taxon>
        <taxon>Strongyloididae</taxon>
        <taxon>Strongyloides</taxon>
    </lineage>
</organism>
<evidence type="ECO:0000256" key="1">
    <source>
        <dbReference type="ARBA" id="ARBA00004123"/>
    </source>
</evidence>
<evidence type="ECO:0000313" key="7">
    <source>
        <dbReference type="WBParaSite" id="SRAE_2000324100.1"/>
    </source>
</evidence>
<protein>
    <submittedName>
        <fullName evidence="5 7">Chromo domain/shadow and Chromo domain-like and Chromo domain-containing protein</fullName>
    </submittedName>
</protein>
<dbReference type="AlphaFoldDB" id="A0A090LLZ3"/>
<feature type="region of interest" description="Disordered" evidence="3">
    <location>
        <begin position="134"/>
        <end position="189"/>
    </location>
</feature>
<dbReference type="CTD" id="36380955"/>
<dbReference type="Pfam" id="PF00385">
    <property type="entry name" value="Chromo"/>
    <property type="match status" value="2"/>
</dbReference>
<dbReference type="EMBL" id="LN609529">
    <property type="protein sequence ID" value="CEF68585.1"/>
    <property type="molecule type" value="Genomic_DNA"/>
</dbReference>
<dbReference type="GO" id="GO:0005634">
    <property type="term" value="C:nucleus"/>
    <property type="evidence" value="ECO:0007669"/>
    <property type="project" value="UniProtKB-SubCell"/>
</dbReference>
<dbReference type="STRING" id="34506.A0A090LLZ3"/>
<feature type="region of interest" description="Disordered" evidence="3">
    <location>
        <begin position="212"/>
        <end position="272"/>
    </location>
</feature>
<dbReference type="InterPro" id="IPR023780">
    <property type="entry name" value="Chromo_domain"/>
</dbReference>
<feature type="domain" description="Chromo" evidence="4">
    <location>
        <begin position="15"/>
        <end position="52"/>
    </location>
</feature>
<evidence type="ECO:0000313" key="6">
    <source>
        <dbReference type="Proteomes" id="UP000035682"/>
    </source>
</evidence>
<keyword evidence="6" id="KW-1185">Reference proteome</keyword>
<dbReference type="InterPro" id="IPR051219">
    <property type="entry name" value="Heterochromatin_chromo-domain"/>
</dbReference>
<dbReference type="InterPro" id="IPR000953">
    <property type="entry name" value="Chromo/chromo_shadow_dom"/>
</dbReference>
<dbReference type="PANTHER" id="PTHR22812">
    <property type="entry name" value="CHROMOBOX PROTEIN"/>
    <property type="match status" value="1"/>
</dbReference>
<evidence type="ECO:0000259" key="4">
    <source>
        <dbReference type="PROSITE" id="PS50013"/>
    </source>
</evidence>
<reference evidence="7" key="2">
    <citation type="submission" date="2020-12" db="UniProtKB">
        <authorList>
            <consortium name="WormBaseParasite"/>
        </authorList>
    </citation>
    <scope>IDENTIFICATION</scope>
</reference>
<feature type="domain" description="Chromo" evidence="4">
    <location>
        <begin position="276"/>
        <end position="334"/>
    </location>
</feature>
<dbReference type="InterPro" id="IPR016197">
    <property type="entry name" value="Chromo-like_dom_sf"/>
</dbReference>
<comment type="subcellular location">
    <subcellularLocation>
        <location evidence="1">Nucleus</location>
    </subcellularLocation>
</comment>